<proteinExistence type="predicted"/>
<reference evidence="2" key="1">
    <citation type="submission" date="2016-10" db="EMBL/GenBank/DDBJ databases">
        <authorList>
            <person name="Varghese N."/>
            <person name="Submissions S."/>
        </authorList>
    </citation>
    <scope>NUCLEOTIDE SEQUENCE [LARGE SCALE GENOMIC DNA]</scope>
    <source>
        <strain evidence="2">DSM 17934</strain>
    </source>
</reference>
<evidence type="ECO:0008006" key="3">
    <source>
        <dbReference type="Google" id="ProtNLM"/>
    </source>
</evidence>
<organism evidence="1 2">
    <name type="scientific">Flavobacterium terrigena</name>
    <dbReference type="NCBI Taxonomy" id="402734"/>
    <lineage>
        <taxon>Bacteria</taxon>
        <taxon>Pseudomonadati</taxon>
        <taxon>Bacteroidota</taxon>
        <taxon>Flavobacteriia</taxon>
        <taxon>Flavobacteriales</taxon>
        <taxon>Flavobacteriaceae</taxon>
        <taxon>Flavobacterium</taxon>
    </lineage>
</organism>
<protein>
    <recommendedName>
        <fullName evidence="3">Lipoprotein</fullName>
    </recommendedName>
</protein>
<keyword evidence="2" id="KW-1185">Reference proteome</keyword>
<dbReference type="STRING" id="402734.SAMN05660918_2495"/>
<dbReference type="Proteomes" id="UP000199702">
    <property type="component" value="Unassembled WGS sequence"/>
</dbReference>
<evidence type="ECO:0000313" key="1">
    <source>
        <dbReference type="EMBL" id="SEJ13629.1"/>
    </source>
</evidence>
<gene>
    <name evidence="1" type="ORF">SAMN05660918_2495</name>
</gene>
<accession>A0A1H6W9D1</accession>
<sequence>MKKIGLKYFFLLFISVLSCLGVYTKSIQNTGKIFSHYVVHHTEVNSGRKQHLTQSSLAYEVELENVEISESEIDETDFSGKKFLNNFRFSDAYLSTNILENQISVIKNGLTSCNYEKYLASTNPLNIRFCVYRI</sequence>
<dbReference type="PROSITE" id="PS51257">
    <property type="entry name" value="PROKAR_LIPOPROTEIN"/>
    <property type="match status" value="1"/>
</dbReference>
<dbReference type="AlphaFoldDB" id="A0A1H6W9D1"/>
<dbReference type="EMBL" id="FNYA01000006">
    <property type="protein sequence ID" value="SEJ13629.1"/>
    <property type="molecule type" value="Genomic_DNA"/>
</dbReference>
<evidence type="ECO:0000313" key="2">
    <source>
        <dbReference type="Proteomes" id="UP000199702"/>
    </source>
</evidence>
<name>A0A1H6W9D1_9FLAO</name>